<dbReference type="Gene3D" id="3.20.20.150">
    <property type="entry name" value="Divalent-metal-dependent TIM barrel enzymes"/>
    <property type="match status" value="1"/>
</dbReference>
<dbReference type="PANTHER" id="PTHR12110">
    <property type="entry name" value="HYDROXYPYRUVATE ISOMERASE"/>
    <property type="match status" value="1"/>
</dbReference>
<sequence>MKLSIFTVATPELSPEQLVSVAREAGIDGIEWRYKEAPENASEQKPSFWGNNLCTLLPSGGEEMADRFREAAASQGLSSISVTPYLTAGDLDATEDVLRKAKRVGAQFIRLGVPGYDRSRPFGELFTLTRQYLKDAEGLCRKYGIKGLVETHHQTIAPSASAAYRLVEGLDPSFIGVLFDPGNMVHEGFENYRMGMEILGPYLAHVHVKNAGFVTDGTAEDGSVRWKSEWSGIKEGIVPWKQVIADLKAVGYDGYLGVEDFSGQFPETQQMLKHFVAYMRELLQAEA</sequence>
<dbReference type="Pfam" id="PF01261">
    <property type="entry name" value="AP_endonuc_2"/>
    <property type="match status" value="1"/>
</dbReference>
<keyword evidence="2" id="KW-0413">Isomerase</keyword>
<dbReference type="STRING" id="1045775.SAMN05216378_2450"/>
<evidence type="ECO:0000313" key="3">
    <source>
        <dbReference type="Proteomes" id="UP000198855"/>
    </source>
</evidence>
<evidence type="ECO:0000313" key="2">
    <source>
        <dbReference type="EMBL" id="SFE13639.1"/>
    </source>
</evidence>
<dbReference type="EMBL" id="FOMT01000002">
    <property type="protein sequence ID" value="SFE13639.1"/>
    <property type="molecule type" value="Genomic_DNA"/>
</dbReference>
<dbReference type="InterPro" id="IPR036237">
    <property type="entry name" value="Xyl_isomerase-like_sf"/>
</dbReference>
<organism evidence="2 3">
    <name type="scientific">Paenibacillus catalpae</name>
    <dbReference type="NCBI Taxonomy" id="1045775"/>
    <lineage>
        <taxon>Bacteria</taxon>
        <taxon>Bacillati</taxon>
        <taxon>Bacillota</taxon>
        <taxon>Bacilli</taxon>
        <taxon>Bacillales</taxon>
        <taxon>Paenibacillaceae</taxon>
        <taxon>Paenibacillus</taxon>
    </lineage>
</organism>
<dbReference type="InterPro" id="IPR050312">
    <property type="entry name" value="IolE/XylAMocC-like"/>
</dbReference>
<dbReference type="RefSeq" id="WP_091185100.1">
    <property type="nucleotide sequence ID" value="NZ_FOMT01000002.1"/>
</dbReference>
<dbReference type="PANTHER" id="PTHR12110:SF53">
    <property type="entry name" value="BLR5974 PROTEIN"/>
    <property type="match status" value="1"/>
</dbReference>
<gene>
    <name evidence="2" type="ORF">SAMN05216378_2450</name>
</gene>
<dbReference type="OrthoDB" id="104997at2"/>
<name>A0A1I1Y2K5_9BACL</name>
<reference evidence="3" key="1">
    <citation type="submission" date="2016-10" db="EMBL/GenBank/DDBJ databases">
        <authorList>
            <person name="Varghese N."/>
            <person name="Submissions S."/>
        </authorList>
    </citation>
    <scope>NUCLEOTIDE SEQUENCE [LARGE SCALE GENOMIC DNA]</scope>
    <source>
        <strain evidence="3">CGMCC 1.10784</strain>
    </source>
</reference>
<accession>A0A1I1Y2K5</accession>
<feature type="domain" description="Xylose isomerase-like TIM barrel" evidence="1">
    <location>
        <begin position="21"/>
        <end position="271"/>
    </location>
</feature>
<dbReference type="Proteomes" id="UP000198855">
    <property type="component" value="Unassembled WGS sequence"/>
</dbReference>
<dbReference type="InterPro" id="IPR013022">
    <property type="entry name" value="Xyl_isomerase-like_TIM-brl"/>
</dbReference>
<dbReference type="GO" id="GO:0016853">
    <property type="term" value="F:isomerase activity"/>
    <property type="evidence" value="ECO:0007669"/>
    <property type="project" value="UniProtKB-KW"/>
</dbReference>
<proteinExistence type="predicted"/>
<evidence type="ECO:0000259" key="1">
    <source>
        <dbReference type="Pfam" id="PF01261"/>
    </source>
</evidence>
<protein>
    <submittedName>
        <fullName evidence="2">Sugar phosphate isomerase/epimerase</fullName>
    </submittedName>
</protein>
<keyword evidence="3" id="KW-1185">Reference proteome</keyword>
<dbReference type="AlphaFoldDB" id="A0A1I1Y2K5"/>
<dbReference type="SUPFAM" id="SSF51658">
    <property type="entry name" value="Xylose isomerase-like"/>
    <property type="match status" value="1"/>
</dbReference>